<organism evidence="1">
    <name type="scientific">Trepomonas sp. PC1</name>
    <dbReference type="NCBI Taxonomy" id="1076344"/>
    <lineage>
        <taxon>Eukaryota</taxon>
        <taxon>Metamonada</taxon>
        <taxon>Diplomonadida</taxon>
        <taxon>Hexamitidae</taxon>
        <taxon>Hexamitinae</taxon>
        <taxon>Trepomonas</taxon>
    </lineage>
</organism>
<name>A0A146KLJ4_9EUKA</name>
<gene>
    <name evidence="1" type="ORF">TPC1_10473</name>
</gene>
<dbReference type="AlphaFoldDB" id="A0A146KLJ4"/>
<accession>A0A146KLJ4</accession>
<reference evidence="1" key="1">
    <citation type="submission" date="2015-07" db="EMBL/GenBank/DDBJ databases">
        <title>Adaptation to a free-living lifestyle via gene acquisitions in the diplomonad Trepomonas sp. PC1.</title>
        <authorList>
            <person name="Xu F."/>
            <person name="Jerlstrom-Hultqvist J."/>
            <person name="Kolisko M."/>
            <person name="Simpson A.G.B."/>
            <person name="Roger A.J."/>
            <person name="Svard S.G."/>
            <person name="Andersson J.O."/>
        </authorList>
    </citation>
    <scope>NUCLEOTIDE SEQUENCE</scope>
    <source>
        <strain evidence="1">PC1</strain>
    </source>
</reference>
<feature type="non-terminal residue" evidence="1">
    <location>
        <position position="1"/>
    </location>
</feature>
<feature type="non-terminal residue" evidence="1">
    <location>
        <position position="104"/>
    </location>
</feature>
<protein>
    <submittedName>
        <fullName evidence="1">Uncharacterized protein</fullName>
    </submittedName>
</protein>
<proteinExistence type="predicted"/>
<evidence type="ECO:0000313" key="1">
    <source>
        <dbReference type="EMBL" id="JAP96251.1"/>
    </source>
</evidence>
<dbReference type="EMBL" id="GDID01000355">
    <property type="protein sequence ID" value="JAP96251.1"/>
    <property type="molecule type" value="Transcribed_RNA"/>
</dbReference>
<sequence>QIATEISSHKEKYRQFKDLLIEQGQVPDCIEMYLNVAAQVFEQLQLYEPEATQLLQQVIQYLVSNARVHPQALVVIERKLEDQIQINLSLKDKISRFNQLKKSD</sequence>